<evidence type="ECO:0000313" key="1">
    <source>
        <dbReference type="EMBL" id="KAG6646130.1"/>
    </source>
</evidence>
<evidence type="ECO:0000313" key="2">
    <source>
        <dbReference type="Proteomes" id="UP000811609"/>
    </source>
</evidence>
<dbReference type="Proteomes" id="UP000811609">
    <property type="component" value="Chromosome 8"/>
</dbReference>
<reference evidence="1" key="1">
    <citation type="submission" date="2020-12" db="EMBL/GenBank/DDBJ databases">
        <title>WGS assembly of Carya illinoinensis cv. Pawnee.</title>
        <authorList>
            <person name="Platts A."/>
            <person name="Shu S."/>
            <person name="Wright S."/>
            <person name="Barry K."/>
            <person name="Edger P."/>
            <person name="Pires J.C."/>
            <person name="Schmutz J."/>
        </authorList>
    </citation>
    <scope>NUCLEOTIDE SEQUENCE</scope>
    <source>
        <tissue evidence="1">Leaf</tissue>
    </source>
</reference>
<proteinExistence type="predicted"/>
<accession>A0A8T1Q0Q7</accession>
<sequence>MQGPRLECYVSFYFFRGGGGLEWREWSREMLFRFSFEWREGWSREMLPLFFRLSGERAGPGGTILFSLLFRLVERAAGGILLLVGFALIQRDFLLYFERGGLLALL</sequence>
<name>A0A8T1Q0Q7_CARIL</name>
<comment type="caution">
    <text evidence="1">The sequence shown here is derived from an EMBL/GenBank/DDBJ whole genome shotgun (WGS) entry which is preliminary data.</text>
</comment>
<protein>
    <submittedName>
        <fullName evidence="1">Uncharacterized protein</fullName>
    </submittedName>
</protein>
<dbReference type="AlphaFoldDB" id="A0A8T1Q0Q7"/>
<dbReference type="EMBL" id="CM031816">
    <property type="protein sequence ID" value="KAG6646130.1"/>
    <property type="molecule type" value="Genomic_DNA"/>
</dbReference>
<keyword evidence="2" id="KW-1185">Reference proteome</keyword>
<organism evidence="1 2">
    <name type="scientific">Carya illinoinensis</name>
    <name type="common">Pecan</name>
    <dbReference type="NCBI Taxonomy" id="32201"/>
    <lineage>
        <taxon>Eukaryota</taxon>
        <taxon>Viridiplantae</taxon>
        <taxon>Streptophyta</taxon>
        <taxon>Embryophyta</taxon>
        <taxon>Tracheophyta</taxon>
        <taxon>Spermatophyta</taxon>
        <taxon>Magnoliopsida</taxon>
        <taxon>eudicotyledons</taxon>
        <taxon>Gunneridae</taxon>
        <taxon>Pentapetalae</taxon>
        <taxon>rosids</taxon>
        <taxon>fabids</taxon>
        <taxon>Fagales</taxon>
        <taxon>Juglandaceae</taxon>
        <taxon>Carya</taxon>
    </lineage>
</organism>
<gene>
    <name evidence="1" type="ORF">CIPAW_08G172400</name>
</gene>